<dbReference type="InterPro" id="IPR034660">
    <property type="entry name" value="DinB/YfiT-like"/>
</dbReference>
<dbReference type="Gene3D" id="1.20.120.450">
    <property type="entry name" value="dinb family like domain"/>
    <property type="match status" value="1"/>
</dbReference>
<gene>
    <name evidence="1" type="ORF">K7472_05865</name>
</gene>
<dbReference type="EMBL" id="JAINVZ010000003">
    <property type="protein sequence ID" value="MBY8884369.1"/>
    <property type="molecule type" value="Genomic_DNA"/>
</dbReference>
<reference evidence="1 2" key="1">
    <citation type="submission" date="2021-08" db="EMBL/GenBank/DDBJ databases">
        <title>Streptomyces sp. PTM05 isolated from lichen.</title>
        <authorList>
            <person name="Somphong A."/>
            <person name="Phongsopitanun W."/>
            <person name="Tanasupawat S."/>
        </authorList>
    </citation>
    <scope>NUCLEOTIDE SEQUENCE [LARGE SCALE GENOMIC DNA]</scope>
    <source>
        <strain evidence="1 2">Ptm05</strain>
    </source>
</reference>
<sequence>MTIDERAMPPLDGDERTNLAAWLDFYRETLAMKCEGLTDEQARTASVAPSPLTLQGLVQHLSEVERNWFRRILAGEDAPSLYGPSSSAEGHDGGFELSDEVSFTAACATWREETARSRANCAARSLEDTSPFGPGRVSLRWIYTHMIAEYARHVGHADLLRERIDGSTGV</sequence>
<dbReference type="RefSeq" id="WP_222974699.1">
    <property type="nucleotide sequence ID" value="NZ_JAINVZ010000003.1"/>
</dbReference>
<protein>
    <submittedName>
        <fullName evidence="1">DinB family protein</fullName>
    </submittedName>
</protein>
<dbReference type="SUPFAM" id="SSF109854">
    <property type="entry name" value="DinB/YfiT-like putative metalloenzymes"/>
    <property type="match status" value="1"/>
</dbReference>
<dbReference type="InterPro" id="IPR007061">
    <property type="entry name" value="MST-like"/>
</dbReference>
<name>A0ABS7QRD6_9ACTN</name>
<dbReference type="Pfam" id="PF04978">
    <property type="entry name" value="MST"/>
    <property type="match status" value="1"/>
</dbReference>
<accession>A0ABS7QRD6</accession>
<keyword evidence="2" id="KW-1185">Reference proteome</keyword>
<proteinExistence type="predicted"/>
<dbReference type="Proteomes" id="UP001198565">
    <property type="component" value="Unassembled WGS sequence"/>
</dbReference>
<evidence type="ECO:0000313" key="2">
    <source>
        <dbReference type="Proteomes" id="UP001198565"/>
    </source>
</evidence>
<comment type="caution">
    <text evidence="1">The sequence shown here is derived from an EMBL/GenBank/DDBJ whole genome shotgun (WGS) entry which is preliminary data.</text>
</comment>
<evidence type="ECO:0000313" key="1">
    <source>
        <dbReference type="EMBL" id="MBY8884369.1"/>
    </source>
</evidence>
<organism evidence="1 2">
    <name type="scientific">Streptantibioticus parmotrematis</name>
    <dbReference type="NCBI Taxonomy" id="2873249"/>
    <lineage>
        <taxon>Bacteria</taxon>
        <taxon>Bacillati</taxon>
        <taxon>Actinomycetota</taxon>
        <taxon>Actinomycetes</taxon>
        <taxon>Kitasatosporales</taxon>
        <taxon>Streptomycetaceae</taxon>
        <taxon>Streptantibioticus</taxon>
    </lineage>
</organism>